<gene>
    <name evidence="10" type="ORF">AAJ76_1800012242</name>
</gene>
<evidence type="ECO:0000256" key="7">
    <source>
        <dbReference type="ARBA" id="ARBA00023136"/>
    </source>
</evidence>
<dbReference type="GO" id="GO:0005787">
    <property type="term" value="C:signal peptidase complex"/>
    <property type="evidence" value="ECO:0007669"/>
    <property type="project" value="InterPro"/>
</dbReference>
<dbReference type="GO" id="GO:0006465">
    <property type="term" value="P:signal peptide processing"/>
    <property type="evidence" value="ECO:0007669"/>
    <property type="project" value="InterPro"/>
</dbReference>
<evidence type="ECO:0000256" key="6">
    <source>
        <dbReference type="ARBA" id="ARBA00022989"/>
    </source>
</evidence>
<keyword evidence="5" id="KW-0256">Endoplasmic reticulum</keyword>
<evidence type="ECO:0000256" key="1">
    <source>
        <dbReference type="ARBA" id="ARBA00004477"/>
    </source>
</evidence>
<evidence type="ECO:0000256" key="5">
    <source>
        <dbReference type="ARBA" id="ARBA00022824"/>
    </source>
</evidence>
<dbReference type="Pfam" id="PF06703">
    <property type="entry name" value="SPC25"/>
    <property type="match status" value="1"/>
</dbReference>
<evidence type="ECO:0000313" key="11">
    <source>
        <dbReference type="Proteomes" id="UP000034350"/>
    </source>
</evidence>
<dbReference type="PANTHER" id="PTHR13085">
    <property type="entry name" value="MICROSOMAL SIGNAL PEPTIDASE 25 KDA SUBUNIT"/>
    <property type="match status" value="1"/>
</dbReference>
<accession>A0A0F9YSK9</accession>
<dbReference type="VEuPathDB" id="MicrosporidiaDB:G9O61_00g015730"/>
<evidence type="ECO:0000256" key="9">
    <source>
        <dbReference type="SAM" id="Phobius"/>
    </source>
</evidence>
<keyword evidence="6 9" id="KW-1133">Transmembrane helix</keyword>
<dbReference type="EMBL" id="JPQZ01000018">
    <property type="protein sequence ID" value="KKO75527.1"/>
    <property type="molecule type" value="Genomic_DNA"/>
</dbReference>
<evidence type="ECO:0000256" key="4">
    <source>
        <dbReference type="ARBA" id="ARBA00022692"/>
    </source>
</evidence>
<dbReference type="VEuPathDB" id="MicrosporidiaDB:NCER_101840"/>
<comment type="function">
    <text evidence="8">Component of the signal peptidase complex (SPC) which catalyzes the cleavage of N-terminal signal sequences from nascent proteins as they are translocated into the lumen of the endoplasmic reticulum. Enhances the enzymatic activity of SPC and facilitates the interactions between different components of the translocation site.</text>
</comment>
<name>A0A0F9YSK9_9MICR</name>
<evidence type="ECO:0000256" key="3">
    <source>
        <dbReference type="ARBA" id="ARBA00017057"/>
    </source>
</evidence>
<evidence type="ECO:0000313" key="10">
    <source>
        <dbReference type="EMBL" id="KKO75527.1"/>
    </source>
</evidence>
<feature type="transmembrane region" description="Helical" evidence="9">
    <location>
        <begin position="51"/>
        <end position="69"/>
    </location>
</feature>
<comment type="subcellular location">
    <subcellularLocation>
        <location evidence="1">Endoplasmic reticulum membrane</location>
        <topology evidence="1">Multi-pass membrane protein</topology>
    </subcellularLocation>
</comment>
<keyword evidence="7 9" id="KW-0472">Membrane</keyword>
<dbReference type="OrthoDB" id="29558at2759"/>
<evidence type="ECO:0000256" key="8">
    <source>
        <dbReference type="ARBA" id="ARBA00045608"/>
    </source>
</evidence>
<dbReference type="AlphaFoldDB" id="A0A0F9YSK9"/>
<feature type="transmembrane region" description="Helical" evidence="9">
    <location>
        <begin position="81"/>
        <end position="99"/>
    </location>
</feature>
<evidence type="ECO:0000256" key="2">
    <source>
        <dbReference type="ARBA" id="ARBA00007324"/>
    </source>
</evidence>
<dbReference type="VEuPathDB" id="MicrosporidiaDB:AAJ76_1800012242"/>
<dbReference type="Proteomes" id="UP000034350">
    <property type="component" value="Unassembled WGS sequence"/>
</dbReference>
<comment type="caution">
    <text evidence="10">The sequence shown here is derived from an EMBL/GenBank/DDBJ whole genome shotgun (WGS) entry which is preliminary data.</text>
</comment>
<dbReference type="PANTHER" id="PTHR13085:SF0">
    <property type="entry name" value="SIGNAL PEPTIDASE COMPLEX SUBUNIT 2"/>
    <property type="match status" value="1"/>
</dbReference>
<sequence length="189" mass="22186">MSDKLKLKYSKKPVKGDIYNLRHLKVLIDEILVDFLVKDLNYKLNNTYTDFQISVGLLSTVLAALLTYFSMNFEFKDYKVFMIWCLCIYSVLNGIVYIFDTLRGTTYYFTKVIKNNVQEDKNDKETEKVVSIRVCTEILPPNPIYTLLVYKDNKLIPEKWSKSVFELFKEDGTLNASQFLDDVTLFFNK</sequence>
<dbReference type="RefSeq" id="XP_024331269.1">
    <property type="nucleotide sequence ID" value="XM_024474266.1"/>
</dbReference>
<comment type="similarity">
    <text evidence="2">Belongs to the SPCS2 family.</text>
</comment>
<protein>
    <recommendedName>
        <fullName evidence="3">Signal peptidase complex subunit 2</fullName>
    </recommendedName>
</protein>
<dbReference type="OMA" id="EYLRVEM"/>
<dbReference type="GeneID" id="36319181"/>
<organism evidence="10 11">
    <name type="scientific">Vairimorpha ceranae</name>
    <dbReference type="NCBI Taxonomy" id="40302"/>
    <lineage>
        <taxon>Eukaryota</taxon>
        <taxon>Fungi</taxon>
        <taxon>Fungi incertae sedis</taxon>
        <taxon>Microsporidia</taxon>
        <taxon>Nosematidae</taxon>
        <taxon>Vairimorpha</taxon>
    </lineage>
</organism>
<dbReference type="InterPro" id="IPR009582">
    <property type="entry name" value="Spc2/SPCS2"/>
</dbReference>
<proteinExistence type="inferred from homology"/>
<keyword evidence="11" id="KW-1185">Reference proteome</keyword>
<keyword evidence="4 9" id="KW-0812">Transmembrane</keyword>
<reference evidence="10 11" key="1">
    <citation type="journal article" date="2015" name="Environ. Microbiol.">
        <title>Genome analyses suggest the presence of polyploidy and recent human-driven expansions in eight global populations of the honeybee pathogen Nosema ceranae.</title>
        <authorList>
            <person name="Pelin A."/>
            <person name="Selman M."/>
            <person name="Aris-Brosou S."/>
            <person name="Farinelli L."/>
            <person name="Corradi N."/>
        </authorList>
    </citation>
    <scope>NUCLEOTIDE SEQUENCE [LARGE SCALE GENOMIC DNA]</scope>
    <source>
        <strain evidence="10 11">PA08 1199</strain>
    </source>
</reference>
<dbReference type="GO" id="GO:0045047">
    <property type="term" value="P:protein targeting to ER"/>
    <property type="evidence" value="ECO:0007669"/>
    <property type="project" value="TreeGrafter"/>
</dbReference>